<feature type="transmembrane region" description="Helical" evidence="3">
    <location>
        <begin position="91"/>
        <end position="110"/>
    </location>
</feature>
<dbReference type="InterPro" id="IPR020846">
    <property type="entry name" value="MFS_dom"/>
</dbReference>
<dbReference type="PANTHER" id="PTHR11360">
    <property type="entry name" value="MONOCARBOXYLATE TRANSPORTER"/>
    <property type="match status" value="1"/>
</dbReference>
<feature type="compositionally biased region" description="Polar residues" evidence="2">
    <location>
        <begin position="277"/>
        <end position="300"/>
    </location>
</feature>
<feature type="transmembrane region" description="Helical" evidence="3">
    <location>
        <begin position="533"/>
        <end position="555"/>
    </location>
</feature>
<evidence type="ECO:0000256" key="1">
    <source>
        <dbReference type="ARBA" id="ARBA00004141"/>
    </source>
</evidence>
<feature type="transmembrane region" description="Helical" evidence="3">
    <location>
        <begin position="21"/>
        <end position="44"/>
    </location>
</feature>
<feature type="transmembrane region" description="Helical" evidence="3">
    <location>
        <begin position="504"/>
        <end position="527"/>
    </location>
</feature>
<dbReference type="Gene3D" id="1.20.1250.20">
    <property type="entry name" value="MFS general substrate transporter like domains"/>
    <property type="match status" value="2"/>
</dbReference>
<dbReference type="PROSITE" id="PS50850">
    <property type="entry name" value="MFS"/>
    <property type="match status" value="1"/>
</dbReference>
<sequence length="640" mass="68926">MTAEASTGANSRLVPVIPDGGWGWAVVAGSFFIHVIADGFVYSFGVLVEILMREFNSDNTLASLIISILTGLTLGSGPLASAVCNKFGCRVTTIIGACIAIIGCTASIFATAMWHIVATVGVIMGIGFGLMYCPAIVIVTMYFEKRRSLATGMAVSGAGIGTLVFSPINEFIVRTFGWRAVFITFIGALGFCILCGWSFKPLPFLEVEEDEEEEATREVKKTKAGAALAESSALHPSGLRKFEAGSTTVTERTALLSSGMQSTPGSPRAMFLSSSEIRSTPGSQRATVQPSSALRSTPTTPRRMAGRSLTDASSSDEEERPMPRRRCGTVGELDVGYLNKKDVFYTGTITNVAEFQKHPDKYRSTGSLRMRTVSVASADSVDRSQEVREAIQQVSGDTTEDDVGGKNMFKTINKMLSLSLLIDPVFLLFAISNLLTSVGFNSPLYFLPLHAMRGVGLDSASSSKILSAFGLCNTIGRVIFGMVADRRIPLPYGLGDNIPRNRLWIYNLSLSLCGTLTIFCYLCNGFISLSIYAGLFGFSISAYVCLTSVVLVDLLGLGKLTNAFGLLLLWQGVGTIFGPPISGILADVTDTYVWSFVFCGINLLISGLMLFCIPCIQKKKPEDDFSQEHSKQMKQKGSKQ</sequence>
<feature type="transmembrane region" description="Helical" evidence="3">
    <location>
        <begin position="416"/>
        <end position="440"/>
    </location>
</feature>
<keyword evidence="3" id="KW-1133">Transmembrane helix</keyword>
<reference evidence="6" key="1">
    <citation type="journal article" date="2015" name="Nat. Genet.">
        <title>The genome and transcriptome of the zoonotic hookworm Ancylostoma ceylanicum identify infection-specific gene families.</title>
        <authorList>
            <person name="Schwarz E.M."/>
            <person name="Hu Y."/>
            <person name="Antoshechkin I."/>
            <person name="Miller M.M."/>
            <person name="Sternberg P.W."/>
            <person name="Aroian R.V."/>
        </authorList>
    </citation>
    <scope>NUCLEOTIDE SEQUENCE</scope>
    <source>
        <strain evidence="6">HY135</strain>
    </source>
</reference>
<feature type="transmembrane region" description="Helical" evidence="3">
    <location>
        <begin position="465"/>
        <end position="484"/>
    </location>
</feature>
<keyword evidence="3" id="KW-0812">Transmembrane</keyword>
<feature type="domain" description="Major facilitator superfamily (MFS) profile" evidence="4">
    <location>
        <begin position="23"/>
        <end position="618"/>
    </location>
</feature>
<dbReference type="Pfam" id="PF07690">
    <property type="entry name" value="MFS_1"/>
    <property type="match status" value="2"/>
</dbReference>
<comment type="caution">
    <text evidence="5">The sequence shown here is derived from an EMBL/GenBank/DDBJ whole genome shotgun (WGS) entry which is preliminary data.</text>
</comment>
<dbReference type="SUPFAM" id="SSF103473">
    <property type="entry name" value="MFS general substrate transporter"/>
    <property type="match status" value="1"/>
</dbReference>
<dbReference type="FunFam" id="1.20.1250.20:FF:000664">
    <property type="entry name" value="MonoCarboxylate Transporter family"/>
    <property type="match status" value="1"/>
</dbReference>
<evidence type="ECO:0000313" key="6">
    <source>
        <dbReference type="Proteomes" id="UP000024635"/>
    </source>
</evidence>
<comment type="subcellular location">
    <subcellularLocation>
        <location evidence="1">Membrane</location>
        <topology evidence="1">Multi-pass membrane protein</topology>
    </subcellularLocation>
</comment>
<feature type="transmembrane region" description="Helical" evidence="3">
    <location>
        <begin position="149"/>
        <end position="168"/>
    </location>
</feature>
<accession>A0A016WY31</accession>
<feature type="transmembrane region" description="Helical" evidence="3">
    <location>
        <begin position="116"/>
        <end position="142"/>
    </location>
</feature>
<dbReference type="InterPro" id="IPR011701">
    <property type="entry name" value="MFS"/>
</dbReference>
<evidence type="ECO:0000256" key="2">
    <source>
        <dbReference type="SAM" id="MobiDB-lite"/>
    </source>
</evidence>
<dbReference type="OrthoDB" id="6499973at2759"/>
<dbReference type="GO" id="GO:0016020">
    <property type="term" value="C:membrane"/>
    <property type="evidence" value="ECO:0007669"/>
    <property type="project" value="UniProtKB-SubCell"/>
</dbReference>
<dbReference type="PANTHER" id="PTHR11360:SF284">
    <property type="entry name" value="EG:103B4.3 PROTEIN-RELATED"/>
    <property type="match status" value="1"/>
</dbReference>
<keyword evidence="6" id="KW-1185">Reference proteome</keyword>
<feature type="transmembrane region" description="Helical" evidence="3">
    <location>
        <begin position="567"/>
        <end position="586"/>
    </location>
</feature>
<feature type="transmembrane region" description="Helical" evidence="3">
    <location>
        <begin position="592"/>
        <end position="613"/>
    </location>
</feature>
<dbReference type="InterPro" id="IPR036259">
    <property type="entry name" value="MFS_trans_sf"/>
</dbReference>
<dbReference type="GO" id="GO:0008028">
    <property type="term" value="F:monocarboxylic acid transmembrane transporter activity"/>
    <property type="evidence" value="ECO:0007669"/>
    <property type="project" value="TreeGrafter"/>
</dbReference>
<protein>
    <recommendedName>
        <fullName evidence="4">Major facilitator superfamily (MFS) profile domain-containing protein</fullName>
    </recommendedName>
</protein>
<gene>
    <name evidence="5" type="primary">Acey_s0452.g1706</name>
    <name evidence="5" type="ORF">Y032_0452g1706</name>
</gene>
<dbReference type="STRING" id="53326.A0A016WY31"/>
<dbReference type="AlphaFoldDB" id="A0A016WY31"/>
<evidence type="ECO:0000256" key="3">
    <source>
        <dbReference type="SAM" id="Phobius"/>
    </source>
</evidence>
<keyword evidence="3" id="KW-0472">Membrane</keyword>
<feature type="transmembrane region" description="Helical" evidence="3">
    <location>
        <begin position="64"/>
        <end position="84"/>
    </location>
</feature>
<organism evidence="5 6">
    <name type="scientific">Ancylostoma ceylanicum</name>
    <dbReference type="NCBI Taxonomy" id="53326"/>
    <lineage>
        <taxon>Eukaryota</taxon>
        <taxon>Metazoa</taxon>
        <taxon>Ecdysozoa</taxon>
        <taxon>Nematoda</taxon>
        <taxon>Chromadorea</taxon>
        <taxon>Rhabditida</taxon>
        <taxon>Rhabditina</taxon>
        <taxon>Rhabditomorpha</taxon>
        <taxon>Strongyloidea</taxon>
        <taxon>Ancylostomatidae</taxon>
        <taxon>Ancylostomatinae</taxon>
        <taxon>Ancylostoma</taxon>
    </lineage>
</organism>
<feature type="region of interest" description="Disordered" evidence="2">
    <location>
        <begin position="277"/>
        <end position="327"/>
    </location>
</feature>
<proteinExistence type="predicted"/>
<name>A0A016WY31_9BILA</name>
<evidence type="ECO:0000313" key="5">
    <source>
        <dbReference type="EMBL" id="EYC44739.1"/>
    </source>
</evidence>
<feature type="transmembrane region" description="Helical" evidence="3">
    <location>
        <begin position="180"/>
        <end position="199"/>
    </location>
</feature>
<evidence type="ECO:0000259" key="4">
    <source>
        <dbReference type="PROSITE" id="PS50850"/>
    </source>
</evidence>
<dbReference type="EMBL" id="JARK01000052">
    <property type="protein sequence ID" value="EYC44739.1"/>
    <property type="molecule type" value="Genomic_DNA"/>
</dbReference>
<dbReference type="Proteomes" id="UP000024635">
    <property type="component" value="Unassembled WGS sequence"/>
</dbReference>
<dbReference type="InterPro" id="IPR050327">
    <property type="entry name" value="Proton-linked_MCT"/>
</dbReference>